<gene>
    <name evidence="1" type="ORF">JCM19296_885</name>
</gene>
<organism evidence="1 2">
    <name type="scientific">Nonlabens ulvanivorans</name>
    <name type="common">Persicivirga ulvanivorans</name>
    <dbReference type="NCBI Taxonomy" id="906888"/>
    <lineage>
        <taxon>Bacteria</taxon>
        <taxon>Pseudomonadati</taxon>
        <taxon>Bacteroidota</taxon>
        <taxon>Flavobacteriia</taxon>
        <taxon>Flavobacteriales</taxon>
        <taxon>Flavobacteriaceae</taxon>
        <taxon>Nonlabens</taxon>
    </lineage>
</organism>
<accession>A0A081D8R1</accession>
<dbReference type="Proteomes" id="UP000028980">
    <property type="component" value="Unassembled WGS sequence"/>
</dbReference>
<proteinExistence type="predicted"/>
<dbReference type="AlphaFoldDB" id="A0A081D8R1"/>
<comment type="caution">
    <text evidence="1">The sequence shown here is derived from an EMBL/GenBank/DDBJ whole genome shotgun (WGS) entry which is preliminary data.</text>
</comment>
<evidence type="ECO:0000313" key="2">
    <source>
        <dbReference type="Proteomes" id="UP000028980"/>
    </source>
</evidence>
<evidence type="ECO:0000313" key="1">
    <source>
        <dbReference type="EMBL" id="GAK75307.1"/>
    </source>
</evidence>
<sequence>MVIGGSRYAAKIASLLIEKHIKGEITRKDLEKYLLTHSLEYEYEKQYSGEPFEINPKVDKGLIAPQPNALNP</sequence>
<dbReference type="EMBL" id="BBLG01000001">
    <property type="protein sequence ID" value="GAK75307.1"/>
    <property type="molecule type" value="Genomic_DNA"/>
</dbReference>
<protein>
    <submittedName>
        <fullName evidence="1">Penicillin-binding protein 2</fullName>
    </submittedName>
</protein>
<reference evidence="1 2" key="1">
    <citation type="journal article" date="2014" name="Genome Announc.">
        <title>Draft Genome Sequences of Marine Flavobacterium Nonlabens Strains NR17, NR24, NR27, NR32, NR33, and Ara13.</title>
        <authorList>
            <person name="Nakanishi M."/>
            <person name="Meirelles P."/>
            <person name="Suzuki R."/>
            <person name="Takatani N."/>
            <person name="Mino S."/>
            <person name="Suda W."/>
            <person name="Oshima K."/>
            <person name="Hattori M."/>
            <person name="Ohkuma M."/>
            <person name="Hosokawa M."/>
            <person name="Miyashita K."/>
            <person name="Thompson F.L."/>
            <person name="Niwa A."/>
            <person name="Sawabe T."/>
            <person name="Sawabe T."/>
        </authorList>
    </citation>
    <scope>NUCLEOTIDE SEQUENCE [LARGE SCALE GENOMIC DNA]</scope>
    <source>
        <strain evidence="2">JCM19296</strain>
    </source>
</reference>
<name>A0A081D8R1_NONUL</name>